<evidence type="ECO:0008006" key="3">
    <source>
        <dbReference type="Google" id="ProtNLM"/>
    </source>
</evidence>
<proteinExistence type="predicted"/>
<gene>
    <name evidence="1" type="ORF">LX15_000496</name>
</gene>
<dbReference type="EMBL" id="JAMTCP010000002">
    <property type="protein sequence ID" value="MCP2256813.1"/>
    <property type="molecule type" value="Genomic_DNA"/>
</dbReference>
<dbReference type="Proteomes" id="UP001205311">
    <property type="component" value="Unassembled WGS sequence"/>
</dbReference>
<sequence length="164" mass="17806">MALAERRWPVFPVLLVGVALLVVCSEVAHWRLRDHGVRVTVTIVESSCEPGRARCAPHYRVRRPDGSELGRPLSPPAGARHAPGDWVEVLEDPDGVLAPQRVSDIRDDAGRRPPWWRWRWSPPCPKSPVVGVCSPSARGGGDQGVTSCAYCARCGRATSAASRG</sequence>
<dbReference type="RefSeq" id="WP_253667794.1">
    <property type="nucleotide sequence ID" value="NZ_JAMTCP010000002.1"/>
</dbReference>
<accession>A0ABT1HMU3</accession>
<keyword evidence="2" id="KW-1185">Reference proteome</keyword>
<reference evidence="1 2" key="1">
    <citation type="submission" date="2022-06" db="EMBL/GenBank/DDBJ databases">
        <title>Genomic Encyclopedia of Archaeal and Bacterial Type Strains, Phase II (KMG-II): from individual species to whole genera.</title>
        <authorList>
            <person name="Goeker M."/>
        </authorList>
    </citation>
    <scope>NUCLEOTIDE SEQUENCE [LARGE SCALE GENOMIC DNA]</scope>
    <source>
        <strain evidence="1 2">DSM 40477</strain>
    </source>
</reference>
<evidence type="ECO:0000313" key="2">
    <source>
        <dbReference type="Proteomes" id="UP001205311"/>
    </source>
</evidence>
<protein>
    <recommendedName>
        <fullName evidence="3">DUF3592 domain-containing protein</fullName>
    </recommendedName>
</protein>
<organism evidence="1 2">
    <name type="scientific">Streptoalloteichus tenebrarius (strain ATCC 17920 / DSM 40477 / JCM 4838 / CBS 697.72 / NBRC 16177 / NCIMB 11028 / NRRL B-12390 / A12253. 1 / ISP 5477)</name>
    <name type="common">Streptomyces tenebrarius</name>
    <dbReference type="NCBI Taxonomy" id="1933"/>
    <lineage>
        <taxon>Bacteria</taxon>
        <taxon>Bacillati</taxon>
        <taxon>Actinomycetota</taxon>
        <taxon>Actinomycetes</taxon>
        <taxon>Pseudonocardiales</taxon>
        <taxon>Pseudonocardiaceae</taxon>
        <taxon>Streptoalloteichus</taxon>
    </lineage>
</organism>
<comment type="caution">
    <text evidence="1">The sequence shown here is derived from an EMBL/GenBank/DDBJ whole genome shotgun (WGS) entry which is preliminary data.</text>
</comment>
<evidence type="ECO:0000313" key="1">
    <source>
        <dbReference type="EMBL" id="MCP2256813.1"/>
    </source>
</evidence>
<name>A0ABT1HMU3_STRSD</name>